<evidence type="ECO:0000313" key="6">
    <source>
        <dbReference type="EMBL" id="PWD97638.1"/>
    </source>
</evidence>
<evidence type="ECO:0000313" key="7">
    <source>
        <dbReference type="Proteomes" id="UP000244956"/>
    </source>
</evidence>
<dbReference type="Pfam" id="PF25989">
    <property type="entry name" value="YknX_C"/>
    <property type="match status" value="1"/>
</dbReference>
<feature type="domain" description="YknX-like C-terminal permuted SH3-like" evidence="5">
    <location>
        <begin position="279"/>
        <end position="346"/>
    </location>
</feature>
<comment type="similarity">
    <text evidence="1">Belongs to the membrane fusion protein (MFP) (TC 8.A.1) family.</text>
</comment>
<dbReference type="GO" id="GO:1990281">
    <property type="term" value="C:efflux pump complex"/>
    <property type="evidence" value="ECO:0007669"/>
    <property type="project" value="TreeGrafter"/>
</dbReference>
<feature type="coiled-coil region" evidence="3">
    <location>
        <begin position="137"/>
        <end position="164"/>
    </location>
</feature>
<dbReference type="PANTHER" id="PTHR30469:SF33">
    <property type="entry name" value="SLR1207 PROTEIN"/>
    <property type="match status" value="1"/>
</dbReference>
<dbReference type="Gene3D" id="2.40.420.20">
    <property type="match status" value="1"/>
</dbReference>
<evidence type="ECO:0000256" key="3">
    <source>
        <dbReference type="SAM" id="Coils"/>
    </source>
</evidence>
<dbReference type="Proteomes" id="UP000244956">
    <property type="component" value="Unassembled WGS sequence"/>
</dbReference>
<dbReference type="Gene3D" id="1.10.287.470">
    <property type="entry name" value="Helix hairpin bin"/>
    <property type="match status" value="1"/>
</dbReference>
<feature type="domain" description="CusB-like beta-barrel" evidence="4">
    <location>
        <begin position="200"/>
        <end position="271"/>
    </location>
</feature>
<sequence length="355" mass="39227">MRLSAIAILMTLVFCACGNRNQRFNMDVAVDVTVQKLSPQSIQEMVTVTGDLMPAGSVVLKSEMPGEYYLQRNPQTGELFKMGDKVRKGAVIIKLEDKAYRNTTNIEGERLNLEISEQEYVKQNALYEKGGVTKRELVNAERNLVSARKNYENAQINLDKMSVEAPIDGVITSLPYYSQGVRVDQGAEMIGIMNYQQLVLDVTLPASSFGRVEPGQRSLITNYSSSEDTIQGEVTQLSPALDVSTRSYKGRIGIGNEKGILRPGMFVNAAIVVEQNDSVLAVPPEVVLSQMGGKFVYVVDKETARKRIVQTGLEGRDRIEIVDGLKPGEQVVVEGFETLRDGSKVNIENEVRITL</sequence>
<dbReference type="InterPro" id="IPR058792">
    <property type="entry name" value="Beta-barrel_RND_2"/>
</dbReference>
<evidence type="ECO:0000259" key="5">
    <source>
        <dbReference type="Pfam" id="PF25989"/>
    </source>
</evidence>
<keyword evidence="7" id="KW-1185">Reference proteome</keyword>
<dbReference type="Pfam" id="PF25954">
    <property type="entry name" value="Beta-barrel_RND_2"/>
    <property type="match status" value="1"/>
</dbReference>
<keyword evidence="3" id="KW-0175">Coiled coil</keyword>
<organism evidence="6 7">
    <name type="scientific">Marinilabilia rubra</name>
    <dbReference type="NCBI Taxonomy" id="2162893"/>
    <lineage>
        <taxon>Bacteria</taxon>
        <taxon>Pseudomonadati</taxon>
        <taxon>Bacteroidota</taxon>
        <taxon>Bacteroidia</taxon>
        <taxon>Marinilabiliales</taxon>
        <taxon>Marinilabiliaceae</taxon>
        <taxon>Marinilabilia</taxon>
    </lineage>
</organism>
<dbReference type="Gene3D" id="2.40.50.100">
    <property type="match status" value="1"/>
</dbReference>
<dbReference type="GO" id="GO:0015562">
    <property type="term" value="F:efflux transmembrane transporter activity"/>
    <property type="evidence" value="ECO:0007669"/>
    <property type="project" value="InterPro"/>
</dbReference>
<evidence type="ECO:0000256" key="2">
    <source>
        <dbReference type="ARBA" id="ARBA00022448"/>
    </source>
</evidence>
<reference evidence="6 7" key="1">
    <citation type="submission" date="2018-05" db="EMBL/GenBank/DDBJ databases">
        <title>Marinilabilia rubrum sp. nov., isolated from saltern sediment.</title>
        <authorList>
            <person name="Zhang R."/>
        </authorList>
    </citation>
    <scope>NUCLEOTIDE SEQUENCE [LARGE SCALE GENOMIC DNA]</scope>
    <source>
        <strain evidence="6 7">WTE16</strain>
    </source>
</reference>
<name>A0A2U2B3K3_9BACT</name>
<proteinExistence type="inferred from homology"/>
<dbReference type="NCBIfam" id="TIGR01730">
    <property type="entry name" value="RND_mfp"/>
    <property type="match status" value="1"/>
</dbReference>
<keyword evidence="2" id="KW-0813">Transport</keyword>
<dbReference type="EMBL" id="QEWP01000030">
    <property type="protein sequence ID" value="PWD97638.1"/>
    <property type="molecule type" value="Genomic_DNA"/>
</dbReference>
<dbReference type="AlphaFoldDB" id="A0A2U2B3K3"/>
<gene>
    <name evidence="6" type="ORF">DDZ16_19775</name>
</gene>
<dbReference type="SUPFAM" id="SSF111369">
    <property type="entry name" value="HlyD-like secretion proteins"/>
    <property type="match status" value="1"/>
</dbReference>
<dbReference type="PROSITE" id="PS51257">
    <property type="entry name" value="PROKAR_LIPOPROTEIN"/>
    <property type="match status" value="1"/>
</dbReference>
<dbReference type="InterPro" id="IPR058637">
    <property type="entry name" value="YknX-like_C"/>
</dbReference>
<comment type="caution">
    <text evidence="6">The sequence shown here is derived from an EMBL/GenBank/DDBJ whole genome shotgun (WGS) entry which is preliminary data.</text>
</comment>
<dbReference type="PANTHER" id="PTHR30469">
    <property type="entry name" value="MULTIDRUG RESISTANCE PROTEIN MDTA"/>
    <property type="match status" value="1"/>
</dbReference>
<dbReference type="RefSeq" id="WP_109266220.1">
    <property type="nucleotide sequence ID" value="NZ_QEWP01000030.1"/>
</dbReference>
<dbReference type="Gene3D" id="2.40.30.170">
    <property type="match status" value="1"/>
</dbReference>
<evidence type="ECO:0000256" key="1">
    <source>
        <dbReference type="ARBA" id="ARBA00009477"/>
    </source>
</evidence>
<accession>A0A2U2B3K3</accession>
<dbReference type="OrthoDB" id="1114717at2"/>
<evidence type="ECO:0000259" key="4">
    <source>
        <dbReference type="Pfam" id="PF25954"/>
    </source>
</evidence>
<dbReference type="FunFam" id="2.40.420.20:FF:000006">
    <property type="entry name" value="RND family efflux transporter MFP subunit"/>
    <property type="match status" value="1"/>
</dbReference>
<dbReference type="InterPro" id="IPR006143">
    <property type="entry name" value="RND_pump_MFP"/>
</dbReference>
<protein>
    <submittedName>
        <fullName evidence="6">Efflux transporter periplasmic adaptor subunit</fullName>
    </submittedName>
</protein>